<evidence type="ECO:0000259" key="4">
    <source>
        <dbReference type="PROSITE" id="PS51118"/>
    </source>
</evidence>
<dbReference type="PANTHER" id="PTHR33204">
    <property type="entry name" value="TRANSCRIPTIONAL REGULATOR, MARR FAMILY"/>
    <property type="match status" value="1"/>
</dbReference>
<dbReference type="CDD" id="cd00090">
    <property type="entry name" value="HTH_ARSR"/>
    <property type="match status" value="1"/>
</dbReference>
<feature type="domain" description="HTH hxlR-type" evidence="4">
    <location>
        <begin position="7"/>
        <end position="95"/>
    </location>
</feature>
<dbReference type="InterPro" id="IPR036390">
    <property type="entry name" value="WH_DNA-bd_sf"/>
</dbReference>
<evidence type="ECO:0000256" key="2">
    <source>
        <dbReference type="ARBA" id="ARBA00023125"/>
    </source>
</evidence>
<sequence>MSSSDPCPVQKTAVLLSDTWTMLIIRDLLEGEQRFCDLERSLEGISTRTLTNKLKKLEEDKLIRKTESGCYEATDKGKGLRTVETAMRRYGEKYL</sequence>
<dbReference type="InterPro" id="IPR011991">
    <property type="entry name" value="ArsR-like_HTH"/>
</dbReference>
<protein>
    <recommendedName>
        <fullName evidence="4">HTH hxlR-type domain-containing protein</fullName>
    </recommendedName>
</protein>
<dbReference type="SUPFAM" id="SSF46785">
    <property type="entry name" value="Winged helix' DNA-binding domain"/>
    <property type="match status" value="1"/>
</dbReference>
<proteinExistence type="predicted"/>
<keyword evidence="1" id="KW-0805">Transcription regulation</keyword>
<keyword evidence="2" id="KW-0238">DNA-binding</keyword>
<dbReference type="AlphaFoldDB" id="A0A1F4Y3I0"/>
<dbReference type="InterPro" id="IPR002577">
    <property type="entry name" value="HTH_HxlR"/>
</dbReference>
<dbReference type="STRING" id="1797247.A2419_00565"/>
<reference evidence="5 6" key="1">
    <citation type="journal article" date="2016" name="Nat. Commun.">
        <title>Thousands of microbial genomes shed light on interconnected biogeochemical processes in an aquifer system.</title>
        <authorList>
            <person name="Anantharaman K."/>
            <person name="Brown C.T."/>
            <person name="Hug L.A."/>
            <person name="Sharon I."/>
            <person name="Castelle C.J."/>
            <person name="Probst A.J."/>
            <person name="Thomas B.C."/>
            <person name="Singh A."/>
            <person name="Wilkins M.J."/>
            <person name="Karaoz U."/>
            <person name="Brodie E.L."/>
            <person name="Williams K.H."/>
            <person name="Hubbard S.S."/>
            <person name="Banfield J.F."/>
        </authorList>
    </citation>
    <scope>NUCLEOTIDE SEQUENCE [LARGE SCALE GENOMIC DNA]</scope>
</reference>
<dbReference type="GO" id="GO:0003677">
    <property type="term" value="F:DNA binding"/>
    <property type="evidence" value="ECO:0007669"/>
    <property type="project" value="UniProtKB-KW"/>
</dbReference>
<evidence type="ECO:0000313" key="6">
    <source>
        <dbReference type="Proteomes" id="UP000176568"/>
    </source>
</evidence>
<dbReference type="EMBL" id="MEXB01000009">
    <property type="protein sequence ID" value="OGC88336.1"/>
    <property type="molecule type" value="Genomic_DNA"/>
</dbReference>
<dbReference type="PANTHER" id="PTHR33204:SF18">
    <property type="entry name" value="TRANSCRIPTIONAL REGULATORY PROTEIN"/>
    <property type="match status" value="1"/>
</dbReference>
<keyword evidence="3" id="KW-0804">Transcription</keyword>
<dbReference type="InterPro" id="IPR036388">
    <property type="entry name" value="WH-like_DNA-bd_sf"/>
</dbReference>
<organism evidence="5 6">
    <name type="scientific">Candidatus Adlerbacteria bacterium RIFOXYC1_FULL_48_26</name>
    <dbReference type="NCBI Taxonomy" id="1797247"/>
    <lineage>
        <taxon>Bacteria</taxon>
        <taxon>Candidatus Adleribacteriota</taxon>
    </lineage>
</organism>
<evidence type="ECO:0000313" key="5">
    <source>
        <dbReference type="EMBL" id="OGC88336.1"/>
    </source>
</evidence>
<gene>
    <name evidence="5" type="ORF">A2419_00565</name>
</gene>
<comment type="caution">
    <text evidence="5">The sequence shown here is derived from an EMBL/GenBank/DDBJ whole genome shotgun (WGS) entry which is preliminary data.</text>
</comment>
<dbReference type="Proteomes" id="UP000176568">
    <property type="component" value="Unassembled WGS sequence"/>
</dbReference>
<name>A0A1F4Y3I0_9BACT</name>
<dbReference type="Gene3D" id="1.10.10.10">
    <property type="entry name" value="Winged helix-like DNA-binding domain superfamily/Winged helix DNA-binding domain"/>
    <property type="match status" value="1"/>
</dbReference>
<evidence type="ECO:0000256" key="1">
    <source>
        <dbReference type="ARBA" id="ARBA00023015"/>
    </source>
</evidence>
<dbReference type="Pfam" id="PF01638">
    <property type="entry name" value="HxlR"/>
    <property type="match status" value="1"/>
</dbReference>
<evidence type="ECO:0000256" key="3">
    <source>
        <dbReference type="ARBA" id="ARBA00023163"/>
    </source>
</evidence>
<dbReference type="PROSITE" id="PS51118">
    <property type="entry name" value="HTH_HXLR"/>
    <property type="match status" value="1"/>
</dbReference>
<accession>A0A1F4Y3I0</accession>